<dbReference type="Pfam" id="PF01337">
    <property type="entry name" value="Barstar"/>
    <property type="match status" value="1"/>
</dbReference>
<dbReference type="Gene3D" id="3.30.370.10">
    <property type="entry name" value="Barstar-like"/>
    <property type="match status" value="1"/>
</dbReference>
<protein>
    <recommendedName>
        <fullName evidence="2">Barstar (barnase inhibitor) domain-containing protein</fullName>
    </recommendedName>
</protein>
<gene>
    <name evidence="3" type="ORF">BV926_21305</name>
</gene>
<dbReference type="InterPro" id="IPR035905">
    <property type="entry name" value="Barstar-like_sf"/>
</dbReference>
<dbReference type="SUPFAM" id="SSF52038">
    <property type="entry name" value="Barstar-related"/>
    <property type="match status" value="1"/>
</dbReference>
<accession>A0ABD6VLL5</accession>
<reference evidence="3 4" key="1">
    <citation type="submission" date="2017-01" db="EMBL/GenBank/DDBJ databases">
        <title>Comparative Genomics of 38 Pectobacterium strains comprising three species revealed the characteristics of Pectobacterium carotovorum.</title>
        <authorList>
            <person name="Xie H."/>
            <person name="Ma Y."/>
            <person name="Li X."/>
        </authorList>
    </citation>
    <scope>NUCLEOTIDE SEQUENCE [LARGE SCALE GENOMIC DNA]</scope>
    <source>
        <strain evidence="3 4">Q142</strain>
    </source>
</reference>
<comment type="caution">
    <text evidence="3">The sequence shown here is derived from an EMBL/GenBank/DDBJ whole genome shotgun (WGS) entry which is preliminary data.</text>
</comment>
<comment type="similarity">
    <text evidence="1">Belongs to the barstar family.</text>
</comment>
<feature type="domain" description="Barstar (barnase inhibitor)" evidence="2">
    <location>
        <begin position="26"/>
        <end position="121"/>
    </location>
</feature>
<dbReference type="EMBL" id="MTAO01000025">
    <property type="protein sequence ID" value="POE22863.1"/>
    <property type="molecule type" value="Genomic_DNA"/>
</dbReference>
<proteinExistence type="inferred from homology"/>
<dbReference type="Proteomes" id="UP000237274">
    <property type="component" value="Unassembled WGS sequence"/>
</dbReference>
<name>A0ABD6VLL5_9GAMM</name>
<sequence>MSLNFIQMSEVGTLISKYKGNGCAIINVNFSQGGNTYDVFDEIKRTLPLEPPLYSKCNFDALSDSIFRGLDSLGESEICVFLVGVNDALKNDRGNYYTLLDILSDNESEFESEGKNILFFIS</sequence>
<evidence type="ECO:0000313" key="4">
    <source>
        <dbReference type="Proteomes" id="UP000237274"/>
    </source>
</evidence>
<dbReference type="RefSeq" id="WP_103162986.1">
    <property type="nucleotide sequence ID" value="NZ_MTAH01000025.1"/>
</dbReference>
<organism evidence="3 4">
    <name type="scientific">Pectobacterium odoriferum</name>
    <dbReference type="NCBI Taxonomy" id="78398"/>
    <lineage>
        <taxon>Bacteria</taxon>
        <taxon>Pseudomonadati</taxon>
        <taxon>Pseudomonadota</taxon>
        <taxon>Gammaproteobacteria</taxon>
        <taxon>Enterobacterales</taxon>
        <taxon>Pectobacteriaceae</taxon>
        <taxon>Pectobacterium</taxon>
    </lineage>
</organism>
<evidence type="ECO:0000256" key="1">
    <source>
        <dbReference type="ARBA" id="ARBA00006845"/>
    </source>
</evidence>
<evidence type="ECO:0000259" key="2">
    <source>
        <dbReference type="Pfam" id="PF01337"/>
    </source>
</evidence>
<evidence type="ECO:0000313" key="3">
    <source>
        <dbReference type="EMBL" id="POE22863.1"/>
    </source>
</evidence>
<dbReference type="InterPro" id="IPR000468">
    <property type="entry name" value="Barstar"/>
</dbReference>
<dbReference type="AlphaFoldDB" id="A0ABD6VLL5"/>